<feature type="binding site" evidence="5 7">
    <location>
        <position position="77"/>
    </location>
    <ligand>
        <name>FMN</name>
        <dbReference type="ChEBI" id="CHEBI:58210"/>
    </ligand>
</feature>
<feature type="binding site" evidence="5 6">
    <location>
        <position position="117"/>
    </location>
    <ligand>
        <name>substrate</name>
    </ligand>
</feature>
<dbReference type="PANTHER" id="PTHR10851:SF0">
    <property type="entry name" value="PYRIDOXINE-5'-PHOSPHATE OXIDASE"/>
    <property type="match status" value="1"/>
</dbReference>
<dbReference type="GO" id="GO:0004733">
    <property type="term" value="F:pyridoxamine phosphate oxidase activity"/>
    <property type="evidence" value="ECO:0007669"/>
    <property type="project" value="UniProtKB-UniRule"/>
</dbReference>
<keyword evidence="11" id="KW-1185">Reference proteome</keyword>
<evidence type="ECO:0000256" key="6">
    <source>
        <dbReference type="PIRSR" id="PIRSR000190-1"/>
    </source>
</evidence>
<dbReference type="Gene3D" id="2.30.110.10">
    <property type="entry name" value="Electron Transport, Fmn-binding Protein, Chain A"/>
    <property type="match status" value="1"/>
</dbReference>
<dbReference type="PANTHER" id="PTHR10851">
    <property type="entry name" value="PYRIDOXINE-5-PHOSPHATE OXIDASE"/>
    <property type="match status" value="1"/>
</dbReference>
<comment type="caution">
    <text evidence="5">Lacks conserved residue(s) required for the propagation of feature annotation.</text>
</comment>
<feature type="domain" description="Pyridoxine 5'-phosphate oxidase dimerisation C-terminal" evidence="9">
    <location>
        <begin position="177"/>
        <end position="218"/>
    </location>
</feature>
<dbReference type="GO" id="GO:0010181">
    <property type="term" value="F:FMN binding"/>
    <property type="evidence" value="ECO:0007669"/>
    <property type="project" value="UniProtKB-UniRule"/>
</dbReference>
<comment type="caution">
    <text evidence="10">The sequence shown here is derived from an EMBL/GenBank/DDBJ whole genome shotgun (WGS) entry which is preliminary data.</text>
</comment>
<feature type="binding site" evidence="6">
    <location>
        <begin position="2"/>
        <end position="5"/>
    </location>
    <ligand>
        <name>substrate</name>
    </ligand>
</feature>
<feature type="binding site" evidence="5 7">
    <location>
        <position position="190"/>
    </location>
    <ligand>
        <name>FMN</name>
        <dbReference type="ChEBI" id="CHEBI:58210"/>
    </ligand>
</feature>
<proteinExistence type="inferred from homology"/>
<feature type="binding site" evidence="5 7">
    <location>
        <begin position="134"/>
        <end position="135"/>
    </location>
    <ligand>
        <name>FMN</name>
        <dbReference type="ChEBI" id="CHEBI:58210"/>
    </ligand>
</feature>
<evidence type="ECO:0000256" key="3">
    <source>
        <dbReference type="ARBA" id="ARBA00022643"/>
    </source>
</evidence>
<feature type="binding site" evidence="5 6">
    <location>
        <position position="60"/>
    </location>
    <ligand>
        <name>substrate</name>
    </ligand>
</feature>
<dbReference type="AlphaFoldDB" id="A0A4U6QQ11"/>
<evidence type="ECO:0000313" key="11">
    <source>
        <dbReference type="Proteomes" id="UP000306985"/>
    </source>
</evidence>
<dbReference type="EC" id="1.4.3.5" evidence="5"/>
<comment type="function">
    <text evidence="5">Catalyzes the oxidation of either pyridoxine 5'-phosphate (PNP) or pyridoxamine 5'-phosphate (PMP) into pyridoxal 5'-phosphate (PLP).</text>
</comment>
<evidence type="ECO:0000259" key="9">
    <source>
        <dbReference type="Pfam" id="PF10590"/>
    </source>
</evidence>
<sequence>MRESYARGGLDEADLAADWVTQFHRWLDDTIAAELPEPNAMIVGTASPDGVVATRTVLCKGIDERGVVFYTNLESDKSRDLAANPRASITFPWHGLQRQVHVRGPVVRVSDDETLAYWNSRPQGSKVGAWASPQSRVLSGRAELEELQRQVEERFFPLDRDERPDGPLPEVPLPPFWGGWRVEPETVEFWQGRIGRLHDRLRFRRTDDGSWVVERLAP</sequence>
<evidence type="ECO:0000256" key="7">
    <source>
        <dbReference type="PIRSR" id="PIRSR000190-2"/>
    </source>
</evidence>
<reference evidence="10 11" key="1">
    <citation type="submission" date="2019-05" db="EMBL/GenBank/DDBJ databases">
        <title>Nakamurella sp. N5BH11, whole genome shotgun sequence.</title>
        <authorList>
            <person name="Tuo L."/>
        </authorList>
    </citation>
    <scope>NUCLEOTIDE SEQUENCE [LARGE SCALE GENOMIC DNA]</scope>
    <source>
        <strain evidence="10 11">N5BH11</strain>
    </source>
</reference>
<gene>
    <name evidence="5 10" type="primary">pdxH</name>
    <name evidence="10" type="ORF">FDO65_10425</name>
</gene>
<feature type="binding site" evidence="5 7">
    <location>
        <position position="200"/>
    </location>
    <ligand>
        <name>FMN</name>
        <dbReference type="ChEBI" id="CHEBI:58210"/>
    </ligand>
</feature>
<comment type="pathway">
    <text evidence="5">Cofactor metabolism; pyridoxal 5'-phosphate salvage; pyridoxal 5'-phosphate from pyridoxine 5'-phosphate: step 1/1.</text>
</comment>
<dbReference type="NCBIfam" id="NF004231">
    <property type="entry name" value="PRK05679.1"/>
    <property type="match status" value="1"/>
</dbReference>
<dbReference type="InterPro" id="IPR019576">
    <property type="entry name" value="Pyridoxamine_oxidase_dimer_C"/>
</dbReference>
<comment type="similarity">
    <text evidence="1 5">Belongs to the pyridoxamine 5'-phosphate oxidase family.</text>
</comment>
<feature type="domain" description="Pyridoxamine 5'-phosphate oxidase N-terminal" evidence="8">
    <location>
        <begin position="27"/>
        <end position="145"/>
    </location>
</feature>
<dbReference type="InterPro" id="IPR019740">
    <property type="entry name" value="Pyridox_Oxase_CS"/>
</dbReference>
<dbReference type="Proteomes" id="UP000306985">
    <property type="component" value="Unassembled WGS sequence"/>
</dbReference>
<dbReference type="InterPro" id="IPR011576">
    <property type="entry name" value="Pyridox_Oxase_N"/>
</dbReference>
<comment type="cofactor">
    <cofactor evidence="5 7">
        <name>FMN</name>
        <dbReference type="ChEBI" id="CHEBI:58210"/>
    </cofactor>
    <text evidence="5 7">Binds 1 FMN per subunit.</text>
</comment>
<feature type="binding site" evidence="5 6">
    <location>
        <position position="125"/>
    </location>
    <ligand>
        <name>substrate</name>
    </ligand>
</feature>
<comment type="pathway">
    <text evidence="5">Cofactor metabolism; pyridoxal 5'-phosphate salvage; pyridoxal 5'-phosphate from pyridoxamine 5'-phosphate: step 1/1.</text>
</comment>
<dbReference type="Pfam" id="PF01243">
    <property type="entry name" value="PNPOx_N"/>
    <property type="match status" value="1"/>
</dbReference>
<feature type="binding site" evidence="5 7">
    <location>
        <position position="99"/>
    </location>
    <ligand>
        <name>FMN</name>
        <dbReference type="ChEBI" id="CHEBI:58210"/>
    </ligand>
</feature>
<name>A0A4U6QQ11_9ACTN</name>
<dbReference type="PROSITE" id="PS01064">
    <property type="entry name" value="PYRIDOX_OXIDASE"/>
    <property type="match status" value="1"/>
</dbReference>
<organism evidence="10 11">
    <name type="scientific">Nakamurella flava</name>
    <dbReference type="NCBI Taxonomy" id="2576308"/>
    <lineage>
        <taxon>Bacteria</taxon>
        <taxon>Bacillati</taxon>
        <taxon>Actinomycetota</taxon>
        <taxon>Actinomycetes</taxon>
        <taxon>Nakamurellales</taxon>
        <taxon>Nakamurellaceae</taxon>
        <taxon>Nakamurella</taxon>
    </lineage>
</organism>
<keyword evidence="2 5" id="KW-0285">Flavoprotein</keyword>
<keyword evidence="3 5" id="KW-0288">FMN</keyword>
<accession>A0A4U6QQ11</accession>
<dbReference type="GO" id="GO:0008615">
    <property type="term" value="P:pyridoxine biosynthetic process"/>
    <property type="evidence" value="ECO:0007669"/>
    <property type="project" value="UniProtKB-UniRule"/>
</dbReference>
<dbReference type="Pfam" id="PF10590">
    <property type="entry name" value="PNP_phzG_C"/>
    <property type="match status" value="1"/>
</dbReference>
<dbReference type="OrthoDB" id="9780392at2"/>
<protein>
    <recommendedName>
        <fullName evidence="5">Pyridoxine/pyridoxamine 5'-phosphate oxidase</fullName>
        <ecNumber evidence="5">1.4.3.5</ecNumber>
    </recommendedName>
    <alternativeName>
        <fullName evidence="5">PNP/PMP oxidase</fullName>
        <shortName evidence="5">PNPOx</shortName>
    </alternativeName>
    <alternativeName>
        <fullName evidence="5">Pyridoxal 5'-phosphate synthase</fullName>
    </alternativeName>
</protein>
<dbReference type="EMBL" id="SZZH01000001">
    <property type="protein sequence ID" value="TKV62298.1"/>
    <property type="molecule type" value="Genomic_DNA"/>
</dbReference>
<evidence type="ECO:0000256" key="1">
    <source>
        <dbReference type="ARBA" id="ARBA00007301"/>
    </source>
</evidence>
<comment type="catalytic activity">
    <reaction evidence="5">
        <text>pyridoxamine 5'-phosphate + O2 + H2O = pyridoxal 5'-phosphate + H2O2 + NH4(+)</text>
        <dbReference type="Rhea" id="RHEA:15817"/>
        <dbReference type="ChEBI" id="CHEBI:15377"/>
        <dbReference type="ChEBI" id="CHEBI:15379"/>
        <dbReference type="ChEBI" id="CHEBI:16240"/>
        <dbReference type="ChEBI" id="CHEBI:28938"/>
        <dbReference type="ChEBI" id="CHEBI:58451"/>
        <dbReference type="ChEBI" id="CHEBI:597326"/>
        <dbReference type="EC" id="1.4.3.5"/>
    </reaction>
</comment>
<keyword evidence="5" id="KW-0664">Pyridoxine biosynthesis</keyword>
<evidence type="ECO:0000259" key="8">
    <source>
        <dbReference type="Pfam" id="PF01243"/>
    </source>
</evidence>
<feature type="binding site" evidence="5 7">
    <location>
        <begin position="55"/>
        <end position="60"/>
    </location>
    <ligand>
        <name>FMN</name>
        <dbReference type="ChEBI" id="CHEBI:58210"/>
    </ligand>
</feature>
<dbReference type="HAMAP" id="MF_01629">
    <property type="entry name" value="PdxH"/>
    <property type="match status" value="1"/>
</dbReference>
<feature type="binding site" evidence="5 6">
    <location>
        <begin position="196"/>
        <end position="198"/>
    </location>
    <ligand>
        <name>substrate</name>
    </ligand>
</feature>
<feature type="binding site" evidence="5 6">
    <location>
        <position position="121"/>
    </location>
    <ligand>
        <name>substrate</name>
    </ligand>
</feature>
<dbReference type="UniPathway" id="UPA01068">
    <property type="reaction ID" value="UER00304"/>
</dbReference>
<keyword evidence="4 5" id="KW-0560">Oxidoreductase</keyword>
<evidence type="ECO:0000256" key="2">
    <source>
        <dbReference type="ARBA" id="ARBA00022630"/>
    </source>
</evidence>
<dbReference type="PIRSF" id="PIRSF000190">
    <property type="entry name" value="Pyd_amn-ph_oxd"/>
    <property type="match status" value="1"/>
</dbReference>
<comment type="subunit">
    <text evidence="5">Homodimer.</text>
</comment>
<dbReference type="SUPFAM" id="SSF50475">
    <property type="entry name" value="FMN-binding split barrel"/>
    <property type="match status" value="1"/>
</dbReference>
<feature type="binding site" evidence="5 7">
    <location>
        <begin position="70"/>
        <end position="71"/>
    </location>
    <ligand>
        <name>FMN</name>
        <dbReference type="ChEBI" id="CHEBI:58210"/>
    </ligand>
</feature>
<dbReference type="InterPro" id="IPR000659">
    <property type="entry name" value="Pyridox_Oxase"/>
</dbReference>
<evidence type="ECO:0000313" key="10">
    <source>
        <dbReference type="EMBL" id="TKV62298.1"/>
    </source>
</evidence>
<dbReference type="NCBIfam" id="TIGR00558">
    <property type="entry name" value="pdxH"/>
    <property type="match status" value="1"/>
</dbReference>
<evidence type="ECO:0000256" key="4">
    <source>
        <dbReference type="ARBA" id="ARBA00023002"/>
    </source>
</evidence>
<dbReference type="InterPro" id="IPR012349">
    <property type="entry name" value="Split_barrel_FMN-bd"/>
</dbReference>
<comment type="catalytic activity">
    <reaction evidence="5">
        <text>pyridoxine 5'-phosphate + O2 = pyridoxal 5'-phosphate + H2O2</text>
        <dbReference type="Rhea" id="RHEA:15149"/>
        <dbReference type="ChEBI" id="CHEBI:15379"/>
        <dbReference type="ChEBI" id="CHEBI:16240"/>
        <dbReference type="ChEBI" id="CHEBI:58589"/>
        <dbReference type="ChEBI" id="CHEBI:597326"/>
        <dbReference type="EC" id="1.4.3.5"/>
    </reaction>
</comment>
<evidence type="ECO:0000256" key="5">
    <source>
        <dbReference type="HAMAP-Rule" id="MF_01629"/>
    </source>
</evidence>